<dbReference type="Pfam" id="PF00365">
    <property type="entry name" value="PFK"/>
    <property type="match status" value="1"/>
</dbReference>
<feature type="binding site" evidence="8">
    <location>
        <position position="108"/>
    </location>
    <ligand>
        <name>Mg(2+)</name>
        <dbReference type="ChEBI" id="CHEBI:18420"/>
        <note>catalytic</note>
    </ligand>
</feature>
<evidence type="ECO:0000256" key="7">
    <source>
        <dbReference type="ARBA" id="ARBA00048072"/>
    </source>
</evidence>
<dbReference type="Gene3D" id="3.40.50.450">
    <property type="match status" value="1"/>
</dbReference>
<accession>A0A562PWI4</accession>
<feature type="site" description="Important for catalytic activity and substrate specificity; stabilizes the transition state when the phosphoryl donor is PPi; prevents ATP from binding by mimicking the alpha-phosphate group of ATP" evidence="8">
    <location>
        <position position="109"/>
    </location>
</feature>
<dbReference type="UniPathway" id="UPA00109">
    <property type="reaction ID" value="UER00182"/>
</dbReference>
<reference evidence="10 13" key="3">
    <citation type="submission" date="2019-12" db="EMBL/GenBank/DDBJ databases">
        <title>Draft Genome Sequences of Six Type Strains of the Genus Massilia.</title>
        <authorList>
            <person name="Miess H."/>
            <person name="Frediansyah A."/>
            <person name="Goeker M."/>
            <person name="Gross H."/>
        </authorList>
    </citation>
    <scope>NUCLEOTIDE SEQUENCE [LARGE SCALE GENOMIC DNA]</scope>
    <source>
        <strain evidence="10 13">DSM 26639</strain>
    </source>
</reference>
<feature type="binding site" evidence="8">
    <location>
        <position position="237"/>
    </location>
    <ligand>
        <name>substrate</name>
    </ligand>
</feature>
<evidence type="ECO:0000256" key="2">
    <source>
        <dbReference type="ARBA" id="ARBA00003138"/>
    </source>
</evidence>
<comment type="function">
    <text evidence="2 8">Catalyzes the phosphorylation of D-fructose 6-phosphate, the first committing step of glycolysis. Uses inorganic phosphate (PPi) as phosphoryl donor instead of ATP like common ATP-dependent phosphofructokinases (ATP-PFKs), which renders the reaction reversible, and can thus function both in glycolysis and gluconeogenesis. Consistently, PPi-PFK can replace the enzymes of both the forward (ATP-PFK) and reverse (fructose-bisphosphatase (FBPase)) reactions.</text>
</comment>
<reference evidence="11" key="2">
    <citation type="submission" date="2019-07" db="EMBL/GenBank/DDBJ databases">
        <authorList>
            <person name="Whitman W."/>
            <person name="Huntemann M."/>
            <person name="Clum A."/>
            <person name="Pillay M."/>
            <person name="Palaniappan K."/>
            <person name="Varghese N."/>
            <person name="Mikhailova N."/>
            <person name="Stamatis D."/>
            <person name="Reddy T."/>
            <person name="Daum C."/>
            <person name="Shapiro N."/>
            <person name="Ivanova N."/>
            <person name="Kyrpides N."/>
            <person name="Woyke T."/>
        </authorList>
    </citation>
    <scope>NUCLEOTIDE SEQUENCE</scope>
    <source>
        <strain evidence="11">CGMCC 1.10685</strain>
    </source>
</reference>
<dbReference type="PRINTS" id="PR00476">
    <property type="entry name" value="PHFRCTKINASE"/>
</dbReference>
<gene>
    <name evidence="8" type="primary">pfp</name>
    <name evidence="10" type="ORF">GO485_13020</name>
    <name evidence="11" type="ORF">IP92_02205</name>
</gene>
<proteinExistence type="inferred from homology"/>
<dbReference type="PIRSF" id="PIRSF036483">
    <property type="entry name" value="PFK_XF0274"/>
    <property type="match status" value="1"/>
</dbReference>
<comment type="subunit">
    <text evidence="8">Homodimer.</text>
</comment>
<feature type="binding site" evidence="8">
    <location>
        <position position="13"/>
    </location>
    <ligand>
        <name>diphosphate</name>
        <dbReference type="ChEBI" id="CHEBI:33019"/>
    </ligand>
</feature>
<feature type="binding site" evidence="8">
    <location>
        <begin position="180"/>
        <end position="182"/>
    </location>
    <ligand>
        <name>substrate</name>
    </ligand>
</feature>
<dbReference type="GO" id="GO:0003872">
    <property type="term" value="F:6-phosphofructokinase activity"/>
    <property type="evidence" value="ECO:0007669"/>
    <property type="project" value="UniProtKB-UniRule"/>
</dbReference>
<comment type="pathway">
    <text evidence="8">Carbohydrate degradation; glycolysis; D-glyceraldehyde 3-phosphate and glycerone phosphate from D-glucose: step 3/4.</text>
</comment>
<dbReference type="GO" id="GO:0006002">
    <property type="term" value="P:fructose 6-phosphate metabolic process"/>
    <property type="evidence" value="ECO:0007669"/>
    <property type="project" value="InterPro"/>
</dbReference>
<dbReference type="InterPro" id="IPR011404">
    <property type="entry name" value="PPi-PFK"/>
</dbReference>
<sequence length="404" mass="43762">MGSGKILVAQGGGPTAVINQSLVGVALEARRFRDVTRVYGALHGVRGIVDEDFVDLTQETSHNLELVAATPSSALGSTRDKPDEKYCAEIFNVLRAHQIEHFFYIGGNDSSDTVRIVSEQARAAGYPLRAIHIPKTIDNDLVGNDHTPGFPSAARFVAQAFAGANLDNASLPGVYVGVVMGRHAGFLTAAAALGKKFPDDGPHLIYVPERTFDIERFLADVKATYERHGRCVIAVSEGVHDASGAPIATLLAKELEHDAHGNVQLSGTGALADLLCDEIRAKLGIKRVRGDTFGYLQRSFIGCVSDVDQREAREVGEKAVQYAFWGDRDGSVAIRRTGFYSADYELLPLNAVAGKTRTMEDEFIASSGTDVTDAFRLYLRPLLGSGMPDAFRLRCARVEKVLRR</sequence>
<evidence type="ECO:0000256" key="1">
    <source>
        <dbReference type="ARBA" id="ARBA00001946"/>
    </source>
</evidence>
<evidence type="ECO:0000313" key="10">
    <source>
        <dbReference type="EMBL" id="QGZ39881.1"/>
    </source>
</evidence>
<evidence type="ECO:0000313" key="13">
    <source>
        <dbReference type="Proteomes" id="UP000437862"/>
    </source>
</evidence>
<evidence type="ECO:0000256" key="6">
    <source>
        <dbReference type="ARBA" id="ARBA00022842"/>
    </source>
</evidence>
<comment type="cofactor">
    <cofactor evidence="1 8">
        <name>Mg(2+)</name>
        <dbReference type="ChEBI" id="CHEBI:18420"/>
    </cofactor>
</comment>
<dbReference type="InterPro" id="IPR050929">
    <property type="entry name" value="PFKA"/>
</dbReference>
<evidence type="ECO:0000256" key="3">
    <source>
        <dbReference type="ARBA" id="ARBA00022679"/>
    </source>
</evidence>
<evidence type="ECO:0000256" key="5">
    <source>
        <dbReference type="ARBA" id="ARBA00022777"/>
    </source>
</evidence>
<dbReference type="SUPFAM" id="SSF53784">
    <property type="entry name" value="Phosphofructokinase"/>
    <property type="match status" value="1"/>
</dbReference>
<feature type="site" description="Important for catalytic activity; stabilizes the transition state when the phosphoryl donor is PPi" evidence="8">
    <location>
        <position position="135"/>
    </location>
</feature>
<feature type="domain" description="Phosphofructokinase" evidence="9">
    <location>
        <begin position="5"/>
        <end position="322"/>
    </location>
</feature>
<dbReference type="RefSeq" id="WP_145874572.1">
    <property type="nucleotide sequence ID" value="NZ_CP046904.1"/>
</dbReference>
<evidence type="ECO:0000256" key="8">
    <source>
        <dbReference type="HAMAP-Rule" id="MF_01978"/>
    </source>
</evidence>
<dbReference type="InterPro" id="IPR035966">
    <property type="entry name" value="PKF_sf"/>
</dbReference>
<dbReference type="GO" id="GO:0047334">
    <property type="term" value="F:diphosphate-fructose-6-phosphate 1-phosphotransferase activity"/>
    <property type="evidence" value="ECO:0007669"/>
    <property type="project" value="UniProtKB-EC"/>
</dbReference>
<dbReference type="OrthoDB" id="9802503at2"/>
<evidence type="ECO:0000313" key="12">
    <source>
        <dbReference type="Proteomes" id="UP000315112"/>
    </source>
</evidence>
<dbReference type="Proteomes" id="UP000437862">
    <property type="component" value="Chromosome"/>
</dbReference>
<comment type="activity regulation">
    <text evidence="8">Non-allosteric.</text>
</comment>
<organism evidence="11 12">
    <name type="scientific">Pseudoduganella flava</name>
    <dbReference type="NCBI Taxonomy" id="871742"/>
    <lineage>
        <taxon>Bacteria</taxon>
        <taxon>Pseudomonadati</taxon>
        <taxon>Pseudomonadota</taxon>
        <taxon>Betaproteobacteria</taxon>
        <taxon>Burkholderiales</taxon>
        <taxon>Oxalobacteraceae</taxon>
        <taxon>Telluria group</taxon>
        <taxon>Pseudoduganella</taxon>
    </lineage>
</organism>
<dbReference type="NCBIfam" id="NF010675">
    <property type="entry name" value="PRK14072.1"/>
    <property type="match status" value="1"/>
</dbReference>
<feature type="binding site" evidence="8">
    <location>
        <begin position="295"/>
        <end position="298"/>
    </location>
    <ligand>
        <name>substrate</name>
    </ligand>
</feature>
<keyword evidence="3 8" id="KW-0808">Transferase</keyword>
<comment type="similarity">
    <text evidence="8">Belongs to the phosphofructokinase type A (PFKA) family. PPi-dependent PFK group II subfamily. Clade 'B2' sub-subfamily.</text>
</comment>
<dbReference type="InterPro" id="IPR000023">
    <property type="entry name" value="Phosphofructokinase_dom"/>
</dbReference>
<evidence type="ECO:0000259" key="9">
    <source>
        <dbReference type="Pfam" id="PF00365"/>
    </source>
</evidence>
<dbReference type="Proteomes" id="UP000315112">
    <property type="component" value="Unassembled WGS sequence"/>
</dbReference>
<keyword evidence="8" id="KW-0963">Cytoplasm</keyword>
<dbReference type="InterPro" id="IPR022953">
    <property type="entry name" value="ATP_PFK"/>
</dbReference>
<comment type="catalytic activity">
    <reaction evidence="7 8">
        <text>beta-D-fructose 6-phosphate + diphosphate = beta-D-fructose 1,6-bisphosphate + phosphate + H(+)</text>
        <dbReference type="Rhea" id="RHEA:13613"/>
        <dbReference type="ChEBI" id="CHEBI:15378"/>
        <dbReference type="ChEBI" id="CHEBI:32966"/>
        <dbReference type="ChEBI" id="CHEBI:33019"/>
        <dbReference type="ChEBI" id="CHEBI:43474"/>
        <dbReference type="ChEBI" id="CHEBI:57634"/>
        <dbReference type="EC" id="2.7.1.90"/>
    </reaction>
</comment>
<dbReference type="EMBL" id="VLKW01000003">
    <property type="protein sequence ID" value="TWI48812.1"/>
    <property type="molecule type" value="Genomic_DNA"/>
</dbReference>
<protein>
    <recommendedName>
        <fullName evidence="8">Pyrophosphate--fructose 6-phosphate 1-phosphotransferase</fullName>
        <ecNumber evidence="8">2.7.1.90</ecNumber>
    </recommendedName>
    <alternativeName>
        <fullName evidence="8">6-phosphofructokinase, pyrophosphate dependent</fullName>
    </alternativeName>
    <alternativeName>
        <fullName evidence="8">PPi-dependent phosphofructokinase</fullName>
        <shortName evidence="8">PPi-PFK</shortName>
    </alternativeName>
    <alternativeName>
        <fullName evidence="8">Pyrophosphate-dependent 6-phosphofructose-1-kinase</fullName>
    </alternativeName>
</protein>
<evidence type="ECO:0000313" key="11">
    <source>
        <dbReference type="EMBL" id="TWI48812.1"/>
    </source>
</evidence>
<name>A0A562PWI4_9BURK</name>
<dbReference type="GO" id="GO:0046872">
    <property type="term" value="F:metal ion binding"/>
    <property type="evidence" value="ECO:0007669"/>
    <property type="project" value="UniProtKB-KW"/>
</dbReference>
<dbReference type="EMBL" id="CP046904">
    <property type="protein sequence ID" value="QGZ39881.1"/>
    <property type="molecule type" value="Genomic_DNA"/>
</dbReference>
<feature type="binding site" evidence="8">
    <location>
        <begin position="136"/>
        <end position="138"/>
    </location>
    <ligand>
        <name>substrate</name>
    </ligand>
</feature>
<keyword evidence="6 8" id="KW-0460">Magnesium</keyword>
<dbReference type="EC" id="2.7.1.90" evidence="8"/>
<feature type="active site" description="Proton acceptor" evidence="8">
    <location>
        <position position="138"/>
    </location>
</feature>
<dbReference type="HAMAP" id="MF_01978">
    <property type="entry name" value="Phosphofructokinase_II_B2"/>
    <property type="match status" value="1"/>
</dbReference>
<keyword evidence="5 8" id="KW-0418">Kinase</keyword>
<dbReference type="PANTHER" id="PTHR45770">
    <property type="entry name" value="ATP-DEPENDENT 6-PHOSPHOFRUCTOKINASE 1"/>
    <property type="match status" value="1"/>
</dbReference>
<dbReference type="Gene3D" id="3.40.50.460">
    <property type="entry name" value="Phosphofructokinase domain"/>
    <property type="match status" value="1"/>
</dbReference>
<keyword evidence="4 8" id="KW-0479">Metal-binding</keyword>
<reference evidence="11 12" key="1">
    <citation type="journal article" date="2015" name="Stand. Genomic Sci.">
        <title>Genomic Encyclopedia of Bacterial and Archaeal Type Strains, Phase III: the genomes of soil and plant-associated and newly described type strains.</title>
        <authorList>
            <person name="Whitman W.B."/>
            <person name="Woyke T."/>
            <person name="Klenk H.P."/>
            <person name="Zhou Y."/>
            <person name="Lilburn T.G."/>
            <person name="Beck B.J."/>
            <person name="De Vos P."/>
            <person name="Vandamme P."/>
            <person name="Eisen J.A."/>
            <person name="Garrity G."/>
            <person name="Hugenholtz P."/>
            <person name="Kyrpides N.C."/>
        </authorList>
    </citation>
    <scope>NUCLEOTIDE SEQUENCE [LARGE SCALE GENOMIC DNA]</scope>
    <source>
        <strain evidence="11 12">CGMCC 1.10685</strain>
    </source>
</reference>
<keyword evidence="13" id="KW-1185">Reference proteome</keyword>
<keyword evidence="8" id="KW-0324">Glycolysis</keyword>
<dbReference type="AlphaFoldDB" id="A0A562PWI4"/>
<dbReference type="GO" id="GO:0005737">
    <property type="term" value="C:cytoplasm"/>
    <property type="evidence" value="ECO:0007669"/>
    <property type="project" value="UniProtKB-SubCell"/>
</dbReference>
<comment type="subcellular location">
    <subcellularLocation>
        <location evidence="8">Cytoplasm</location>
    </subcellularLocation>
</comment>
<evidence type="ECO:0000256" key="4">
    <source>
        <dbReference type="ARBA" id="ARBA00022723"/>
    </source>
</evidence>